<evidence type="ECO:0000313" key="1">
    <source>
        <dbReference type="EMBL" id="ODR95227.1"/>
    </source>
</evidence>
<dbReference type="Pfam" id="PF14457">
    <property type="entry name" value="Prok-E2_A"/>
    <property type="match status" value="1"/>
</dbReference>
<gene>
    <name evidence="1" type="ORF">AUC70_05895</name>
</gene>
<accession>A0A1E3VNX4</accession>
<protein>
    <submittedName>
        <fullName evidence="1">Uncharacterized protein</fullName>
    </submittedName>
</protein>
<name>A0A1E3VNX4_9HYPH</name>
<dbReference type="RefSeq" id="WP_069444519.1">
    <property type="nucleotide sequence ID" value="NZ_LPWE01000011.1"/>
</dbReference>
<dbReference type="InterPro" id="IPR032865">
    <property type="entry name" value="Prok-E2_A"/>
</dbReference>
<dbReference type="STRING" id="1774970.AUC70_05895"/>
<dbReference type="Proteomes" id="UP000094172">
    <property type="component" value="Unassembled WGS sequence"/>
</dbReference>
<proteinExistence type="predicted"/>
<keyword evidence="2" id="KW-1185">Reference proteome</keyword>
<dbReference type="EMBL" id="LPWE01000011">
    <property type="protein sequence ID" value="ODR95227.1"/>
    <property type="molecule type" value="Genomic_DNA"/>
</dbReference>
<reference evidence="1 2" key="1">
    <citation type="journal article" date="2016" name="Environ. Microbiol.">
        <title>New Methyloceanibacter diversity from North Sea sediments includes methanotroph containing solely the soluble methane monooxygenase.</title>
        <authorList>
            <person name="Vekeman B."/>
            <person name="Kerckhof F.M."/>
            <person name="Cremers G."/>
            <person name="de Vos P."/>
            <person name="Vandamme P."/>
            <person name="Boon N."/>
            <person name="Op den Camp H.J."/>
            <person name="Heylen K."/>
        </authorList>
    </citation>
    <scope>NUCLEOTIDE SEQUENCE [LARGE SCALE GENOMIC DNA]</scope>
    <source>
        <strain evidence="1 2">R-67176</strain>
    </source>
</reference>
<comment type="caution">
    <text evidence="1">The sequence shown here is derived from an EMBL/GenBank/DDBJ whole genome shotgun (WGS) entry which is preliminary data.</text>
</comment>
<dbReference type="AlphaFoldDB" id="A0A1E3VNX4"/>
<sequence>MSVEDWLQAFGDPVGAEALEVPGAKALASFVGTYGAHIAGVSELYRKSEWELIVLDFRTGRPQDSAYSIRRVERVGVLFRHTESMPLIFMLRDDFPDTEHQQLAIEGMPRAICIDDRNWLEARLTWTPAELIQRILSWFKRAAEGRLHDARQPLDPVFFGSPLSFIVSRAVLDGSDGHRLVGVHDDTHRSTIRVRRTRDGAAPGHALEPFFMTAYRVAPEHMRRLQFAPDNLASLAAMLEERGIKLLENLAEEFSGLFGQGNGWAITPASPSSLICRLSARRGSSRREPIFGRLCTIDPSARLLSLSASLWSSGMQMKVVKLVT</sequence>
<evidence type="ECO:0000313" key="2">
    <source>
        <dbReference type="Proteomes" id="UP000094172"/>
    </source>
</evidence>
<organism evidence="1 2">
    <name type="scientific">Methyloceanibacter stevinii</name>
    <dbReference type="NCBI Taxonomy" id="1774970"/>
    <lineage>
        <taxon>Bacteria</taxon>
        <taxon>Pseudomonadati</taxon>
        <taxon>Pseudomonadota</taxon>
        <taxon>Alphaproteobacteria</taxon>
        <taxon>Hyphomicrobiales</taxon>
        <taxon>Hyphomicrobiaceae</taxon>
        <taxon>Methyloceanibacter</taxon>
    </lineage>
</organism>